<comment type="caution">
    <text evidence="1">The sequence shown here is derived from an EMBL/GenBank/DDBJ whole genome shotgun (WGS) entry which is preliminary data.</text>
</comment>
<dbReference type="EMBL" id="ACDX02000029">
    <property type="protein sequence ID" value="EFC87132.1"/>
    <property type="molecule type" value="Genomic_DNA"/>
</dbReference>
<dbReference type="AlphaFoldDB" id="D3A0K2"/>
<name>D3A0K2_NEIM2</name>
<evidence type="ECO:0000313" key="2">
    <source>
        <dbReference type="Proteomes" id="UP000003344"/>
    </source>
</evidence>
<proteinExistence type="predicted"/>
<reference evidence="1 2" key="1">
    <citation type="submission" date="2009-10" db="EMBL/GenBank/DDBJ databases">
        <authorList>
            <person name="Weinstock G."/>
            <person name="Sodergren E."/>
            <person name="Clifton S."/>
            <person name="Fulton L."/>
            <person name="Fulton B."/>
            <person name="Courtney L."/>
            <person name="Fronick C."/>
            <person name="Harrison M."/>
            <person name="Strong C."/>
            <person name="Farmer C."/>
            <person name="Delahaunty K."/>
            <person name="Markovic C."/>
            <person name="Hall O."/>
            <person name="Minx P."/>
            <person name="Tomlinson C."/>
            <person name="Mitreva M."/>
            <person name="Nelson J."/>
            <person name="Hou S."/>
            <person name="Wollam A."/>
            <person name="Pepin K.H."/>
            <person name="Johnson M."/>
            <person name="Bhonagiri V."/>
            <person name="Nash W.E."/>
            <person name="Warren W."/>
            <person name="Chinwalla A."/>
            <person name="Mardis E.R."/>
            <person name="Wilson R.K."/>
        </authorList>
    </citation>
    <scope>NUCLEOTIDE SEQUENCE [LARGE SCALE GENOMIC DNA]</scope>
    <source>
        <strain evidence="2">ATCC 25996 / DSM 4631 / NCTC 10774 / M26</strain>
    </source>
</reference>
<gene>
    <name evidence="1" type="ORF">NEIMUCOT_06438</name>
</gene>
<sequence length="305" mass="34213">MDGIDGDVAAFGDRHHFGVGDVAVKPDTLAGVLFEPVQIRAAAHDVQLYIFAVVQQFANAFAHGFHVIAVTERTQVEETGFVVTEVFCRRGIEFREIRADIDDFAGNVRIGFFGAVEVGLRYGDQCVGVAVGAVGAGGEGQQVVRDFFQKWHDRGERLRPYVLHVDNQFVAQTRFVFAQEQVSSNQWVGGKDDVLLARTAVVQPLLKIFDEHMMAFDAVQRDVFAVAALFQQHDFQTTLRGRFGIFRSSERFVIVFEIAGNQQYIMRLRQQLGKIPEAVEMWLGRQRTVGGDDGDVHIFRRPHIS</sequence>
<dbReference type="Proteomes" id="UP000003344">
    <property type="component" value="Unassembled WGS sequence"/>
</dbReference>
<accession>D3A0K2</accession>
<organism evidence="1 2">
    <name type="scientific">Neisseria mucosa (strain ATCC 25996 / DSM 4631 / NCTC 10774 / M26)</name>
    <dbReference type="NCBI Taxonomy" id="546266"/>
    <lineage>
        <taxon>Bacteria</taxon>
        <taxon>Pseudomonadati</taxon>
        <taxon>Pseudomonadota</taxon>
        <taxon>Betaproteobacteria</taxon>
        <taxon>Neisseriales</taxon>
        <taxon>Neisseriaceae</taxon>
        <taxon>Neisseria</taxon>
    </lineage>
</organism>
<protein>
    <submittedName>
        <fullName evidence="1">Uncharacterized protein</fullName>
    </submittedName>
</protein>
<dbReference type="STRING" id="546266.NEIMUCOT_06438"/>
<evidence type="ECO:0000313" key="1">
    <source>
        <dbReference type="EMBL" id="EFC87132.1"/>
    </source>
</evidence>